<keyword evidence="2 9" id="KW-0245">EGF-like domain</keyword>
<reference evidence="16" key="1">
    <citation type="submission" date="2009-11" db="EMBL/GenBank/DDBJ databases">
        <authorList>
            <consortium name="Porcine genome sequencing project"/>
        </authorList>
    </citation>
    <scope>NUCLEOTIDE SEQUENCE [LARGE SCALE GENOMIC DNA]</scope>
    <source>
        <strain evidence="16">Duroc</strain>
    </source>
</reference>
<dbReference type="FunFam" id="4.10.70.10:FF:000001">
    <property type="entry name" value="Disintegrin and metalloproteinase domain-containing protein 22"/>
    <property type="match status" value="1"/>
</dbReference>
<dbReference type="SMART" id="SM00608">
    <property type="entry name" value="ACR"/>
    <property type="match status" value="1"/>
</dbReference>
<dbReference type="InterPro" id="IPR001590">
    <property type="entry name" value="Peptidase_M12B"/>
</dbReference>
<dbReference type="Gene3D" id="4.10.70.10">
    <property type="entry name" value="Disintegrin domain"/>
    <property type="match status" value="1"/>
</dbReference>
<dbReference type="InterPro" id="IPR002870">
    <property type="entry name" value="Peptidase_M12B_N"/>
</dbReference>
<dbReference type="GO" id="GO:0007155">
    <property type="term" value="P:cell adhesion"/>
    <property type="evidence" value="ECO:0000318"/>
    <property type="project" value="GO_Central"/>
</dbReference>
<feature type="signal peptide" evidence="11">
    <location>
        <begin position="1"/>
        <end position="16"/>
    </location>
</feature>
<evidence type="ECO:0000256" key="1">
    <source>
        <dbReference type="ARBA" id="ARBA00004479"/>
    </source>
</evidence>
<dbReference type="Pfam" id="PF01562">
    <property type="entry name" value="Pep_M12B_propep"/>
    <property type="match status" value="1"/>
</dbReference>
<evidence type="ECO:0000313" key="15">
    <source>
        <dbReference type="Ensembl" id="ENSSSCP00000068233.2"/>
    </source>
</evidence>
<protein>
    <recommendedName>
        <fullName evidence="17">Disintegrin and metalloproteinase domain-containing protein 5-like</fullName>
    </recommendedName>
</protein>
<evidence type="ECO:0000256" key="10">
    <source>
        <dbReference type="PROSITE-ProRule" id="PRU00276"/>
    </source>
</evidence>
<dbReference type="InterPro" id="IPR018358">
    <property type="entry name" value="Disintegrin_CS"/>
</dbReference>
<dbReference type="Gene3D" id="3.40.390.10">
    <property type="entry name" value="Collagenase (Catalytic Domain)"/>
    <property type="match status" value="1"/>
</dbReference>
<sequence>MFLLLVLLTGLGGLHAGLSPHKTFLHTTVPEKISSSEAIKNPENNVAYIITIEGKPYFVHLKKQLFLSSASVVYSYDKNDIQHSQPLSAQMDCSYHGYIAGFPNSLVSLNTCSGLRGTLQFKNFSYGIEPVETISGFMHMIYEEKNNSTDIPLLWNNDINSYERLQYQVRKSSELFPLYLDMYIVVDKNLFDYMGSDIKSVTQKVIQIIGFVNTMLTQLKLTVRISAIDIWSNKNKISTAGSPDYVLYKFLEWKYRFLFQPHHTAYLLAFKKHPVFIGVTHPGKICDKSDAGGVALYPEGLSLESYSINIIQLVGLNLGMSYDNTEICHCSGDVCIMSPEAMHSGGVKDFSTCSLDDFKYFAAHSGLTCLHSILLDEPVYKQRRRICGNGILEQGEQCDCGTLENCTHKHCCDPRTCRRKRNKQCGSGECCTQDCKIRPANVICRKSADECDFIEYCNGTYSHCVADTFARNGQSCESGSAYCYGGRCRSFTKQCRNLIGGESTGASFSCFDEINSRKDRFGNCGREYCNYPHLLCGKLVCNWPHKYLISRANLSVIYSHVREQMCVSTFLNAEKIPRDTITTVQFPGDRDRTFVQDGTVCGPEMFCLNFSCVEIKYRVNYGECNSSRHCNANGVCNNFNHCHCKKGFVPPDCNVGNGFGSIDDGHQSKVGYIMSSANSDSFTSSFPIWIPFISFTSLIAMARTSKTMLKSSGESGHPCLVADLSGNSFSFSPLRMMLAVGLSCMLFYYVDDHYTTTDVINSFA</sequence>
<comment type="subcellular location">
    <subcellularLocation>
        <location evidence="1">Membrane</location>
        <topology evidence="1">Single-pass type I membrane protein</topology>
    </subcellularLocation>
</comment>
<evidence type="ECO:0000259" key="14">
    <source>
        <dbReference type="PROSITE" id="PS50215"/>
    </source>
</evidence>
<keyword evidence="3" id="KW-0812">Transmembrane</keyword>
<dbReference type="InterPro" id="IPR000742">
    <property type="entry name" value="EGF"/>
</dbReference>
<dbReference type="InterPro" id="IPR036436">
    <property type="entry name" value="Disintegrin_dom_sf"/>
</dbReference>
<reference evidence="15" key="2">
    <citation type="journal article" date="2020" name="Gigascience">
        <title>An improved pig reference genome sequence to enable pig genetics and genomics research.</title>
        <authorList>
            <person name="Warr A."/>
            <person name="Affara N."/>
            <person name="Aken B."/>
            <person name="Beiki H."/>
            <person name="Bickhart D.M."/>
            <person name="Billis K."/>
            <person name="Chow W."/>
            <person name="Eory L."/>
            <person name="Finlayson H.A."/>
            <person name="Flicek P."/>
            <person name="Giron C.G."/>
            <person name="Griffin D.K."/>
            <person name="Hall R."/>
            <person name="Hannum G."/>
            <person name="Hourlier T."/>
            <person name="Howe K."/>
            <person name="Hume D.A."/>
            <person name="Izuogu O."/>
            <person name="Kim K."/>
            <person name="Koren S."/>
            <person name="Liu H."/>
            <person name="Manchanda N."/>
            <person name="Martin F.J."/>
            <person name="Nonneman D.J."/>
            <person name="O'Connor R.E."/>
            <person name="Phillippy A.M."/>
            <person name="Rohrer G.A."/>
            <person name="Rosen B.D."/>
            <person name="Rund L.A."/>
            <person name="Sargent C.A."/>
            <person name="Schook L.B."/>
            <person name="Schroeder S.G."/>
            <person name="Schwartz A.S."/>
            <person name="Skinner B.M."/>
            <person name="Talbot R."/>
            <person name="Tseng E."/>
            <person name="Tuggle C.K."/>
            <person name="Watson M."/>
            <person name="Smith T.P.L."/>
            <person name="Archibald A.L."/>
        </authorList>
    </citation>
    <scope>NUCLEOTIDE SEQUENCE [LARGE SCALE GENOMIC DNA]</scope>
    <source>
        <strain evidence="15">Duroc</strain>
    </source>
</reference>
<evidence type="ECO:0000256" key="3">
    <source>
        <dbReference type="ARBA" id="ARBA00022692"/>
    </source>
</evidence>
<keyword evidence="6 9" id="KW-1015">Disulfide bond</keyword>
<dbReference type="ExpressionAtlas" id="A0A5G2QTR7">
    <property type="expression patterns" value="baseline"/>
</dbReference>
<dbReference type="SUPFAM" id="SSF55486">
    <property type="entry name" value="Metalloproteases ('zincins'), catalytic domain"/>
    <property type="match status" value="1"/>
</dbReference>
<evidence type="ECO:0008006" key="17">
    <source>
        <dbReference type="Google" id="ProtNLM"/>
    </source>
</evidence>
<reference evidence="15" key="3">
    <citation type="submission" date="2025-08" db="UniProtKB">
        <authorList>
            <consortium name="Ensembl"/>
        </authorList>
    </citation>
    <scope>IDENTIFICATION</scope>
</reference>
<dbReference type="PROSITE" id="PS00427">
    <property type="entry name" value="DISINTEGRIN_1"/>
    <property type="match status" value="1"/>
</dbReference>
<evidence type="ECO:0000256" key="8">
    <source>
        <dbReference type="PROSITE-ProRule" id="PRU00068"/>
    </source>
</evidence>
<dbReference type="Pfam" id="PF01421">
    <property type="entry name" value="Reprolysin"/>
    <property type="match status" value="1"/>
</dbReference>
<keyword evidence="4" id="KW-1133">Transmembrane helix</keyword>
<dbReference type="GO" id="GO:0007339">
    <property type="term" value="P:binding of sperm to zona pellucida"/>
    <property type="evidence" value="ECO:0000318"/>
    <property type="project" value="GO_Central"/>
</dbReference>
<dbReference type="GeneTree" id="ENSGT00940000162784"/>
<dbReference type="Pfam" id="PF08516">
    <property type="entry name" value="ADAM_CR"/>
    <property type="match status" value="1"/>
</dbReference>
<dbReference type="InterPro" id="IPR034027">
    <property type="entry name" value="Reprolysin_adamalysin"/>
</dbReference>
<dbReference type="FunCoup" id="A0A5G2QTR7">
    <property type="interactions" value="7"/>
</dbReference>
<evidence type="ECO:0000256" key="2">
    <source>
        <dbReference type="ARBA" id="ARBA00022536"/>
    </source>
</evidence>
<comment type="caution">
    <text evidence="9">Lacks conserved residue(s) required for the propagation of feature annotation.</text>
</comment>
<keyword evidence="11" id="KW-0732">Signal</keyword>
<comment type="subunit">
    <text evidence="7">Interacts with TEX101.</text>
</comment>
<dbReference type="CDD" id="cd04269">
    <property type="entry name" value="ZnMc_adamalysin_II_like"/>
    <property type="match status" value="1"/>
</dbReference>
<accession>A0A5G2QTR7</accession>
<dbReference type="PANTHER" id="PTHR11905:SF28">
    <property type="entry name" value="DISINTEGRIN AND METALLOPROTEINASE DOMAIN-CONTAINING PROTEIN 5"/>
    <property type="match status" value="1"/>
</dbReference>
<dbReference type="InterPro" id="IPR001762">
    <property type="entry name" value="Disintegrin_dom"/>
</dbReference>
<evidence type="ECO:0000256" key="11">
    <source>
        <dbReference type="SAM" id="SignalP"/>
    </source>
</evidence>
<evidence type="ECO:0000313" key="16">
    <source>
        <dbReference type="Proteomes" id="UP000008227"/>
    </source>
</evidence>
<keyword evidence="5" id="KW-0472">Membrane</keyword>
<dbReference type="PROSITE" id="PS50214">
    <property type="entry name" value="DISINTEGRIN_2"/>
    <property type="match status" value="1"/>
</dbReference>
<evidence type="ECO:0000256" key="6">
    <source>
        <dbReference type="ARBA" id="ARBA00023157"/>
    </source>
</evidence>
<dbReference type="PANTHER" id="PTHR11905">
    <property type="entry name" value="ADAM A DISINTEGRIN AND METALLOPROTEASE DOMAIN"/>
    <property type="match status" value="1"/>
</dbReference>
<feature type="disulfide bond" evidence="9">
    <location>
        <begin position="644"/>
        <end position="653"/>
    </location>
</feature>
<dbReference type="GO" id="GO:0004222">
    <property type="term" value="F:metalloendopeptidase activity"/>
    <property type="evidence" value="ECO:0000318"/>
    <property type="project" value="GO_Central"/>
</dbReference>
<dbReference type="Proteomes" id="UP000008227">
    <property type="component" value="Chromosome 15"/>
</dbReference>
<dbReference type="PROSITE" id="PS50215">
    <property type="entry name" value="ADAM_MEPRO"/>
    <property type="match status" value="1"/>
</dbReference>
<evidence type="ECO:0000256" key="9">
    <source>
        <dbReference type="PROSITE-ProRule" id="PRU00076"/>
    </source>
</evidence>
<dbReference type="GO" id="GO:0008584">
    <property type="term" value="P:male gonad development"/>
    <property type="evidence" value="ECO:0000318"/>
    <property type="project" value="GO_Central"/>
</dbReference>
<dbReference type="Pfam" id="PF00200">
    <property type="entry name" value="Disintegrin"/>
    <property type="match status" value="1"/>
</dbReference>
<dbReference type="Bgee" id="ENSSSCG00000015806">
    <property type="expression patterns" value="Expressed in testis and 3 other cell types or tissues"/>
</dbReference>
<dbReference type="AlphaFoldDB" id="A0A5G2QTR7"/>
<dbReference type="Ensembl" id="ENSSSCT00000076157.2">
    <property type="protein sequence ID" value="ENSSSCP00000068233.2"/>
    <property type="gene ID" value="ENSSSCG00000015806.5"/>
</dbReference>
<dbReference type="InterPro" id="IPR006586">
    <property type="entry name" value="ADAM_Cys-rich"/>
</dbReference>
<evidence type="ECO:0000256" key="7">
    <source>
        <dbReference type="ARBA" id="ARBA00038664"/>
    </source>
</evidence>
<feature type="domain" description="EGF-like" evidence="12">
    <location>
        <begin position="620"/>
        <end position="654"/>
    </location>
</feature>
<dbReference type="PROSITE" id="PS50026">
    <property type="entry name" value="EGF_3"/>
    <property type="match status" value="1"/>
</dbReference>
<proteinExistence type="predicted"/>
<reference evidence="15" key="4">
    <citation type="submission" date="2025-09" db="UniProtKB">
        <authorList>
            <consortium name="Ensembl"/>
        </authorList>
    </citation>
    <scope>IDENTIFICATION</scope>
</reference>
<dbReference type="SUPFAM" id="SSF57552">
    <property type="entry name" value="Blood coagulation inhibitor (disintegrin)"/>
    <property type="match status" value="1"/>
</dbReference>
<dbReference type="PROSITE" id="PS01186">
    <property type="entry name" value="EGF_2"/>
    <property type="match status" value="1"/>
</dbReference>
<evidence type="ECO:0000259" key="12">
    <source>
        <dbReference type="PROSITE" id="PS50026"/>
    </source>
</evidence>
<feature type="disulfide bond" evidence="8">
    <location>
        <begin position="444"/>
        <end position="464"/>
    </location>
</feature>
<feature type="domain" description="Disintegrin" evidence="13">
    <location>
        <begin position="384"/>
        <end position="472"/>
    </location>
</feature>
<evidence type="ECO:0000259" key="13">
    <source>
        <dbReference type="PROSITE" id="PS50214"/>
    </source>
</evidence>
<name>A0A5G2QTR7_PIG</name>
<keyword evidence="16" id="KW-1185">Reference proteome</keyword>
<feature type="domain" description="Peptidase M12B" evidence="14">
    <location>
        <begin position="178"/>
        <end position="374"/>
    </location>
</feature>
<evidence type="ECO:0000256" key="4">
    <source>
        <dbReference type="ARBA" id="ARBA00022989"/>
    </source>
</evidence>
<feature type="chain" id="PRO_5036497647" description="Disintegrin and metalloproteinase domain-containing protein 5-like" evidence="11">
    <location>
        <begin position="17"/>
        <end position="764"/>
    </location>
</feature>
<evidence type="ECO:0000256" key="5">
    <source>
        <dbReference type="ARBA" id="ARBA00023136"/>
    </source>
</evidence>
<dbReference type="GO" id="GO:0005886">
    <property type="term" value="C:plasma membrane"/>
    <property type="evidence" value="ECO:0000318"/>
    <property type="project" value="GO_Central"/>
</dbReference>
<organism evidence="15 16">
    <name type="scientific">Sus scrofa</name>
    <name type="common">Pig</name>
    <dbReference type="NCBI Taxonomy" id="9823"/>
    <lineage>
        <taxon>Eukaryota</taxon>
        <taxon>Metazoa</taxon>
        <taxon>Chordata</taxon>
        <taxon>Craniata</taxon>
        <taxon>Vertebrata</taxon>
        <taxon>Euteleostomi</taxon>
        <taxon>Mammalia</taxon>
        <taxon>Eutheria</taxon>
        <taxon>Laurasiatheria</taxon>
        <taxon>Artiodactyla</taxon>
        <taxon>Suina</taxon>
        <taxon>Suidae</taxon>
        <taxon>Sus</taxon>
    </lineage>
</organism>
<dbReference type="InterPro" id="IPR024079">
    <property type="entry name" value="MetalloPept_cat_dom_sf"/>
</dbReference>
<dbReference type="SMART" id="SM00050">
    <property type="entry name" value="DISIN"/>
    <property type="match status" value="1"/>
</dbReference>
<feature type="disulfide bond" evidence="10">
    <location>
        <begin position="330"/>
        <end position="335"/>
    </location>
</feature>
<dbReference type="GO" id="GO:0006508">
    <property type="term" value="P:proteolysis"/>
    <property type="evidence" value="ECO:0000318"/>
    <property type="project" value="GO_Central"/>
</dbReference>